<dbReference type="PANTHER" id="PTHR33783">
    <property type="entry name" value="PROTEIN HAIKU1"/>
    <property type="match status" value="1"/>
</dbReference>
<name>A0ABM0X068_CAMSA</name>
<feature type="compositionally biased region" description="Polar residues" evidence="1">
    <location>
        <begin position="223"/>
        <end position="232"/>
    </location>
</feature>
<dbReference type="PANTHER" id="PTHR33783:SF1">
    <property type="entry name" value="PROTEIN HAIKU1"/>
    <property type="match status" value="1"/>
</dbReference>
<sequence>MDRSWYSDQLGVNKFGKNIKKKSPLHQPDFSYGIGIASARPQQPQPQVYNIVGENDFTSLPQPPQNPLKPQHKIRPAALTQTHWPRDPPPRVVAQPTHELVAVRPLPMQPYMHQGSQPMTGHGEQLLSNTAESSVSVYMRCLQSSLADSGPNGNQLQSSNEYQPHEPPQTHNHHWPRFSGAARDKPILPTPPRFNSPPQQIYNNSLHTPSPRFNGRGILPTPTRGSTFSSMAQPGILGPGCISQHPTSSGLVFPSSPYGLFPNSTPRYRLTVSSLLEKVMYQQRPRNDYSRVNNMRKSNFDLLHAVHQPPFIMRKSNAVHQPPQPQPQTQVYIIDKNDFKSLVQKLTSSESCERLPQHHQKIIPEPINRTSSAPPSAMSAAQEDPDVSLYMRYLQSCLLEESSGSNIIGDQFQQPFDDDKYESHMLVQSPTQSMPQCNGFEPVIIPNSSNTFPSSWFSGSPQHMQHDASLLQSTGVDYPQPLNFTFSSMTQPGGFGPDLDCISLDEIFDVPYEINS</sequence>
<reference evidence="4" key="2">
    <citation type="submission" date="2025-08" db="UniProtKB">
        <authorList>
            <consortium name="RefSeq"/>
        </authorList>
    </citation>
    <scope>IDENTIFICATION</scope>
    <source>
        <tissue evidence="4">Leaf</tissue>
    </source>
</reference>
<reference evidence="3" key="1">
    <citation type="journal article" date="2014" name="Nat. Commun.">
        <title>The emerging biofuel crop Camelina sativa retains a highly undifferentiated hexaploid genome structure.</title>
        <authorList>
            <person name="Kagale S."/>
            <person name="Koh C."/>
            <person name="Nixon J."/>
            <person name="Bollina V."/>
            <person name="Clarke W.E."/>
            <person name="Tuteja R."/>
            <person name="Spillane C."/>
            <person name="Robinson S.J."/>
            <person name="Links M.G."/>
            <person name="Clarke C."/>
            <person name="Higgins E.E."/>
            <person name="Huebert T."/>
            <person name="Sharpe A.G."/>
            <person name="Parkin I.A."/>
        </authorList>
    </citation>
    <scope>NUCLEOTIDE SEQUENCE [LARGE SCALE GENOMIC DNA]</scope>
    <source>
        <strain evidence="3">cv. DH55</strain>
    </source>
</reference>
<feature type="domain" description="VQ" evidence="2">
    <location>
        <begin position="327"/>
        <end position="347"/>
    </location>
</feature>
<evidence type="ECO:0000259" key="2">
    <source>
        <dbReference type="Pfam" id="PF05678"/>
    </source>
</evidence>
<organism evidence="3 4">
    <name type="scientific">Camelina sativa</name>
    <name type="common">False flax</name>
    <name type="synonym">Myagrum sativum</name>
    <dbReference type="NCBI Taxonomy" id="90675"/>
    <lineage>
        <taxon>Eukaryota</taxon>
        <taxon>Viridiplantae</taxon>
        <taxon>Streptophyta</taxon>
        <taxon>Embryophyta</taxon>
        <taxon>Tracheophyta</taxon>
        <taxon>Spermatophyta</taxon>
        <taxon>Magnoliopsida</taxon>
        <taxon>eudicotyledons</taxon>
        <taxon>Gunneridae</taxon>
        <taxon>Pentapetalae</taxon>
        <taxon>rosids</taxon>
        <taxon>malvids</taxon>
        <taxon>Brassicales</taxon>
        <taxon>Brassicaceae</taxon>
        <taxon>Camelineae</taxon>
        <taxon>Camelina</taxon>
    </lineage>
</organism>
<protein>
    <submittedName>
        <fullName evidence="4">Protein HAIKU1-like</fullName>
    </submittedName>
</protein>
<feature type="compositionally biased region" description="Polar residues" evidence="1">
    <location>
        <begin position="146"/>
        <end position="162"/>
    </location>
</feature>
<evidence type="ECO:0000313" key="3">
    <source>
        <dbReference type="Proteomes" id="UP000694864"/>
    </source>
</evidence>
<dbReference type="Proteomes" id="UP000694864">
    <property type="component" value="Chromosome 17"/>
</dbReference>
<feature type="compositionally biased region" description="Polar residues" evidence="1">
    <location>
        <begin position="196"/>
        <end position="208"/>
    </location>
</feature>
<keyword evidence="3" id="KW-1185">Reference proteome</keyword>
<gene>
    <name evidence="4" type="primary">LOC104757631</name>
</gene>
<feature type="region of interest" description="Disordered" evidence="1">
    <location>
        <begin position="146"/>
        <end position="232"/>
    </location>
</feature>
<evidence type="ECO:0000313" key="4">
    <source>
        <dbReference type="RefSeq" id="XP_010478688.2"/>
    </source>
</evidence>
<dbReference type="RefSeq" id="XP_010478688.2">
    <property type="nucleotide sequence ID" value="XM_010480386.2"/>
</dbReference>
<dbReference type="InterPro" id="IPR039612">
    <property type="entry name" value="VQ_5/9/14"/>
</dbReference>
<dbReference type="GeneID" id="104757631"/>
<evidence type="ECO:0000256" key="1">
    <source>
        <dbReference type="SAM" id="MobiDB-lite"/>
    </source>
</evidence>
<accession>A0ABM0X068</accession>
<dbReference type="Pfam" id="PF05678">
    <property type="entry name" value="VQ"/>
    <property type="match status" value="1"/>
</dbReference>
<proteinExistence type="predicted"/>
<dbReference type="InterPro" id="IPR008889">
    <property type="entry name" value="VQ"/>
</dbReference>